<keyword evidence="2" id="KW-0456">Lyase</keyword>
<keyword evidence="6" id="KW-0472">Membrane</keyword>
<dbReference type="AlphaFoldDB" id="A0AAV9NH01"/>
<organism evidence="7 8">
    <name type="scientific">Exophiala bonariae</name>
    <dbReference type="NCBI Taxonomy" id="1690606"/>
    <lineage>
        <taxon>Eukaryota</taxon>
        <taxon>Fungi</taxon>
        <taxon>Dikarya</taxon>
        <taxon>Ascomycota</taxon>
        <taxon>Pezizomycotina</taxon>
        <taxon>Eurotiomycetes</taxon>
        <taxon>Chaetothyriomycetidae</taxon>
        <taxon>Chaetothyriales</taxon>
        <taxon>Herpotrichiellaceae</taxon>
        <taxon>Exophiala</taxon>
    </lineage>
</organism>
<feature type="region of interest" description="Disordered" evidence="5">
    <location>
        <begin position="911"/>
        <end position="950"/>
    </location>
</feature>
<protein>
    <recommendedName>
        <fullName evidence="1">gamma-glutamylcyclotransferase</fullName>
        <ecNumber evidence="1">4.3.2.9</ecNumber>
    </recommendedName>
</protein>
<evidence type="ECO:0000256" key="3">
    <source>
        <dbReference type="PIRSR" id="PIRSR617939-1"/>
    </source>
</evidence>
<feature type="compositionally biased region" description="Basic residues" evidence="5">
    <location>
        <begin position="559"/>
        <end position="574"/>
    </location>
</feature>
<feature type="binding site" evidence="4">
    <location>
        <position position="225"/>
    </location>
    <ligand>
        <name>substrate</name>
    </ligand>
</feature>
<dbReference type="GO" id="GO:0003839">
    <property type="term" value="F:gamma-glutamylcyclotransferase activity"/>
    <property type="evidence" value="ECO:0007669"/>
    <property type="project" value="UniProtKB-EC"/>
</dbReference>
<feature type="compositionally biased region" description="Basic and acidic residues" evidence="5">
    <location>
        <begin position="544"/>
        <end position="553"/>
    </location>
</feature>
<gene>
    <name evidence="7" type="ORF">LTR84_011642</name>
</gene>
<name>A0AAV9NH01_9EURO</name>
<dbReference type="RefSeq" id="XP_064708759.1">
    <property type="nucleotide sequence ID" value="XM_064855170.1"/>
</dbReference>
<dbReference type="Gene3D" id="3.10.490.10">
    <property type="entry name" value="Gamma-glutamyl cyclotransferase-like"/>
    <property type="match status" value="1"/>
</dbReference>
<feature type="compositionally biased region" description="Acidic residues" evidence="5">
    <location>
        <begin position="747"/>
        <end position="761"/>
    </location>
</feature>
<dbReference type="PANTHER" id="PTHR12935:SF0">
    <property type="entry name" value="GAMMA-GLUTAMYLCYCLOTRANSFERASE"/>
    <property type="match status" value="1"/>
</dbReference>
<evidence type="ECO:0000256" key="1">
    <source>
        <dbReference type="ARBA" id="ARBA00012346"/>
    </source>
</evidence>
<evidence type="ECO:0000256" key="4">
    <source>
        <dbReference type="PIRSR" id="PIRSR617939-2"/>
    </source>
</evidence>
<evidence type="ECO:0000256" key="6">
    <source>
        <dbReference type="SAM" id="Phobius"/>
    </source>
</evidence>
<feature type="region of interest" description="Disordered" evidence="5">
    <location>
        <begin position="747"/>
        <end position="778"/>
    </location>
</feature>
<evidence type="ECO:0000313" key="7">
    <source>
        <dbReference type="EMBL" id="KAK5057641.1"/>
    </source>
</evidence>
<reference evidence="7 8" key="1">
    <citation type="submission" date="2023-08" db="EMBL/GenBank/DDBJ databases">
        <title>Black Yeasts Isolated from many extreme environments.</title>
        <authorList>
            <person name="Coleine C."/>
            <person name="Stajich J.E."/>
            <person name="Selbmann L."/>
        </authorList>
    </citation>
    <scope>NUCLEOTIDE SEQUENCE [LARGE SCALE GENOMIC DNA]</scope>
    <source>
        <strain evidence="7 8">CCFEE 5792</strain>
    </source>
</reference>
<feature type="compositionally biased region" description="Polar residues" evidence="5">
    <location>
        <begin position="797"/>
        <end position="820"/>
    </location>
</feature>
<feature type="region of interest" description="Disordered" evidence="5">
    <location>
        <begin position="486"/>
        <end position="609"/>
    </location>
</feature>
<evidence type="ECO:0000256" key="2">
    <source>
        <dbReference type="ARBA" id="ARBA00023239"/>
    </source>
</evidence>
<keyword evidence="6" id="KW-1133">Transmembrane helix</keyword>
<dbReference type="GeneID" id="89979792"/>
<dbReference type="PANTHER" id="PTHR12935">
    <property type="entry name" value="GAMMA-GLUTAMYLCYCLOTRANSFERASE"/>
    <property type="match status" value="1"/>
</dbReference>
<dbReference type="InterPro" id="IPR017939">
    <property type="entry name" value="G-Glutamylcylcotransferase"/>
</dbReference>
<proteinExistence type="predicted"/>
<dbReference type="Proteomes" id="UP001358417">
    <property type="component" value="Unassembled WGS sequence"/>
</dbReference>
<feature type="compositionally biased region" description="Basic residues" evidence="5">
    <location>
        <begin position="916"/>
        <end position="927"/>
    </location>
</feature>
<accession>A0AAV9NH01</accession>
<dbReference type="EC" id="4.3.2.9" evidence="1"/>
<feature type="active site" description="Proton acceptor" evidence="3">
    <location>
        <position position="167"/>
    </location>
</feature>
<evidence type="ECO:0000256" key="5">
    <source>
        <dbReference type="SAM" id="MobiDB-lite"/>
    </source>
</evidence>
<feature type="transmembrane region" description="Helical" evidence="6">
    <location>
        <begin position="264"/>
        <end position="285"/>
    </location>
</feature>
<sequence>MAKSGQACTALQEWQDLSCVSRETSVHTKPRLPLTSPERRDKSLGDLPIEITQLSRAATTEAELKDTVLYLGYGSNLCAETFQGKRNIKPISQVNVVVPALSLTFDLPGLPYTEPCFGNVRYRNASPPGEEGTAGGGSYHKDRWHKGLVGVVYEVTREDYINIIATEGGGAGYQDVLVDCYALNGTLHEVVPCKPSGSYFKAHTLYDKQGLSRRQHSYAQPSPRYLKLITDGATEHDLPREYQDYLNQIRTFHLTTTQQRLGQFLFLAIWAPFFLFALGGSKIFLRPDGTYPKWMAKLIQMIFTASWKSYDKFFKGTFGDGERTIGDDADGAADDHIDEKTALIRRETTRMVIEESFITYHTVLTLWVNADPSFAFFWVPPGRQACGSFLGPTVWKERPSTDHKAGTTGMFGVALAQFTYRDCRKLQEPEESASSPPFLLHPCSVIQNLFVHHLRIMRNNLHRTGCFQVTTSMAPTGQSRLKRRLAGGSFSTSSPQSRPITSDDFDIPLFETDPNASVKRTKIDHDPQKSKKAPKKKSQVVDKQPAKKPKDIVKAISSAKKHTTVTNSRPKRAAKTPVYVDDSDGGEQEADDTNSHNGGASGEGDNHQEESDIVHDCYALSKSAVDAALEASKHSFNSNLEEIICPAPEFAPHSGINKSPGEVRKVADSTSNQVSSEKLKTPERKIHSVKEPWMPPVVQEKVLRKTPIVHFGPGGPDNQAVLQKPHYRFPKMSNLRDRLRSIDQVEYEQEDPGEFGQDPDDVGMKAVSDRSPEGQLFKDNATILTPPQPQERISLPHQASQASVSKPNAQQTAVKQNSPERTGAAIGKAATGHPVRTKRTLPHTIPTKPIEVKQPFLPATPVSFLARLQNENVKLHGIEALVDKPEAFIDCDAIDTSGDVSITLLNENLEVSQKSPSHRSRHMRCRRSVSTSSSSQEDSPPRGKGLKATTKLPVDRLEGIRETQHGLVDSILLITKDVMFRFGAEEDAIKAKVNAFNFGGRAVLQTLSDSWNDRLAHHHQKVATLLKEESVILAKASETVNGAKADESAVLGDNTVILRTIDSKANALMNKIAALRC</sequence>
<feature type="region of interest" description="Disordered" evidence="5">
    <location>
        <begin position="794"/>
        <end position="823"/>
    </location>
</feature>
<keyword evidence="8" id="KW-1185">Reference proteome</keyword>
<feature type="compositionally biased region" description="Acidic residues" evidence="5">
    <location>
        <begin position="581"/>
        <end position="592"/>
    </location>
</feature>
<feature type="compositionally biased region" description="Polar residues" evidence="5">
    <location>
        <begin position="489"/>
        <end position="500"/>
    </location>
</feature>
<comment type="caution">
    <text evidence="7">The sequence shown here is derived from an EMBL/GenBank/DDBJ whole genome shotgun (WGS) entry which is preliminary data.</text>
</comment>
<keyword evidence="6" id="KW-0812">Transmembrane</keyword>
<feature type="binding site" evidence="4">
    <location>
        <begin position="70"/>
        <end position="75"/>
    </location>
    <ligand>
        <name>substrate</name>
    </ligand>
</feature>
<dbReference type="EMBL" id="JAVRRD010000006">
    <property type="protein sequence ID" value="KAK5057641.1"/>
    <property type="molecule type" value="Genomic_DNA"/>
</dbReference>
<feature type="compositionally biased region" description="Low complexity" evidence="5">
    <location>
        <begin position="928"/>
        <end position="938"/>
    </location>
</feature>
<evidence type="ECO:0000313" key="8">
    <source>
        <dbReference type="Proteomes" id="UP001358417"/>
    </source>
</evidence>